<keyword evidence="2" id="KW-0489">Methyltransferase</keyword>
<dbReference type="EMBL" id="JBHSXS010000011">
    <property type="protein sequence ID" value="MFC6882084.1"/>
    <property type="molecule type" value="Genomic_DNA"/>
</dbReference>
<gene>
    <name evidence="2" type="ORF">ACFQKB_20190</name>
</gene>
<keyword evidence="2" id="KW-0808">Transferase</keyword>
<name>A0ABW2CMZ3_9ACTN</name>
<dbReference type="GO" id="GO:0032259">
    <property type="term" value="P:methylation"/>
    <property type="evidence" value="ECO:0007669"/>
    <property type="project" value="UniProtKB-KW"/>
</dbReference>
<sequence length="168" mass="17786">MFPPRHAPRRRGLEIGFGPGIALAEVVCRAARGSVYGVDHSDVMVSQAAERSVAGIRARQGELARASADRLPHFGELFDASVAVNFLGFWSDAPDLLSELRGLLRPSGRIGLAGSPRRPDAIAGITVQADRELHDLLTRSGFTQVRLGSGLVPPGTCVLAADPSGERP</sequence>
<evidence type="ECO:0000313" key="2">
    <source>
        <dbReference type="EMBL" id="MFC6882084.1"/>
    </source>
</evidence>
<dbReference type="InterPro" id="IPR029063">
    <property type="entry name" value="SAM-dependent_MTases_sf"/>
</dbReference>
<dbReference type="RefSeq" id="WP_378063439.1">
    <property type="nucleotide sequence ID" value="NZ_JBHSXS010000011.1"/>
</dbReference>
<dbReference type="CDD" id="cd02440">
    <property type="entry name" value="AdoMet_MTases"/>
    <property type="match status" value="1"/>
</dbReference>
<dbReference type="GO" id="GO:0008168">
    <property type="term" value="F:methyltransferase activity"/>
    <property type="evidence" value="ECO:0007669"/>
    <property type="project" value="UniProtKB-KW"/>
</dbReference>
<dbReference type="InterPro" id="IPR013216">
    <property type="entry name" value="Methyltransf_11"/>
</dbReference>
<organism evidence="2 3">
    <name type="scientific">Actinomadura yumaensis</name>
    <dbReference type="NCBI Taxonomy" id="111807"/>
    <lineage>
        <taxon>Bacteria</taxon>
        <taxon>Bacillati</taxon>
        <taxon>Actinomycetota</taxon>
        <taxon>Actinomycetes</taxon>
        <taxon>Streptosporangiales</taxon>
        <taxon>Thermomonosporaceae</taxon>
        <taxon>Actinomadura</taxon>
    </lineage>
</organism>
<reference evidence="3" key="1">
    <citation type="journal article" date="2019" name="Int. J. Syst. Evol. Microbiol.">
        <title>The Global Catalogue of Microorganisms (GCM) 10K type strain sequencing project: providing services to taxonomists for standard genome sequencing and annotation.</title>
        <authorList>
            <consortium name="The Broad Institute Genomics Platform"/>
            <consortium name="The Broad Institute Genome Sequencing Center for Infectious Disease"/>
            <person name="Wu L."/>
            <person name="Ma J."/>
        </authorList>
    </citation>
    <scope>NUCLEOTIDE SEQUENCE [LARGE SCALE GENOMIC DNA]</scope>
    <source>
        <strain evidence="3">JCM 3369</strain>
    </source>
</reference>
<dbReference type="SUPFAM" id="SSF53335">
    <property type="entry name" value="S-adenosyl-L-methionine-dependent methyltransferases"/>
    <property type="match status" value="1"/>
</dbReference>
<comment type="caution">
    <text evidence="2">The sequence shown here is derived from an EMBL/GenBank/DDBJ whole genome shotgun (WGS) entry which is preliminary data.</text>
</comment>
<evidence type="ECO:0000313" key="3">
    <source>
        <dbReference type="Proteomes" id="UP001596380"/>
    </source>
</evidence>
<dbReference type="Proteomes" id="UP001596380">
    <property type="component" value="Unassembled WGS sequence"/>
</dbReference>
<feature type="domain" description="Methyltransferase type 11" evidence="1">
    <location>
        <begin position="13"/>
        <end position="110"/>
    </location>
</feature>
<proteinExistence type="predicted"/>
<accession>A0ABW2CMZ3</accession>
<evidence type="ECO:0000259" key="1">
    <source>
        <dbReference type="Pfam" id="PF08241"/>
    </source>
</evidence>
<dbReference type="Gene3D" id="3.40.50.150">
    <property type="entry name" value="Vaccinia Virus protein VP39"/>
    <property type="match status" value="1"/>
</dbReference>
<keyword evidence="3" id="KW-1185">Reference proteome</keyword>
<dbReference type="Pfam" id="PF08241">
    <property type="entry name" value="Methyltransf_11"/>
    <property type="match status" value="1"/>
</dbReference>
<protein>
    <submittedName>
        <fullName evidence="2">Class I SAM-dependent methyltransferase</fullName>
        <ecNumber evidence="2">2.1.1.-</ecNumber>
    </submittedName>
</protein>
<dbReference type="EC" id="2.1.1.-" evidence="2"/>